<feature type="non-terminal residue" evidence="2">
    <location>
        <position position="186"/>
    </location>
</feature>
<comment type="caution">
    <text evidence="2">The sequence shown here is derived from an EMBL/GenBank/DDBJ whole genome shotgun (WGS) entry which is preliminary data.</text>
</comment>
<feature type="non-terminal residue" evidence="2">
    <location>
        <position position="1"/>
    </location>
</feature>
<dbReference type="Pfam" id="PF14288">
    <property type="entry name" value="FKS1_dom1"/>
    <property type="match status" value="1"/>
</dbReference>
<dbReference type="PANTHER" id="PTHR12741:SF47">
    <property type="entry name" value="CALLOSE SYNTHASE 9"/>
    <property type="match status" value="1"/>
</dbReference>
<dbReference type="Proteomes" id="UP000015453">
    <property type="component" value="Unassembled WGS sequence"/>
</dbReference>
<evidence type="ECO:0000259" key="1">
    <source>
        <dbReference type="SMART" id="SM01205"/>
    </source>
</evidence>
<evidence type="ECO:0000313" key="2">
    <source>
        <dbReference type="EMBL" id="EPS65016.1"/>
    </source>
</evidence>
<dbReference type="GO" id="GO:0005886">
    <property type="term" value="C:plasma membrane"/>
    <property type="evidence" value="ECO:0007669"/>
    <property type="project" value="TreeGrafter"/>
</dbReference>
<dbReference type="GO" id="GO:0046527">
    <property type="term" value="F:glucosyltransferase activity"/>
    <property type="evidence" value="ECO:0007669"/>
    <property type="project" value="TreeGrafter"/>
</dbReference>
<feature type="domain" description="1,3-beta-glucan synthase component FKS1-like" evidence="1">
    <location>
        <begin position="153"/>
        <end position="185"/>
    </location>
</feature>
<sequence>FPLQMKRVMESDAAMSEDLVPYNIIPLDSPNLTNAIVSFPEVRAAISSLKFFRGLPKLPDAFPKPLSRSLDIFDFLHFTFGFQNGNVSNQREHVVHLLANEQSRLRGLDDSELILDEAAVQKVFLKSLDNYIKWCNYLGTGPMWSNLEAVSKEKKLLFISLYFLIWGEAANVRFLPECLCYIFHNV</sequence>
<name>S8CJZ2_9LAMI</name>
<gene>
    <name evidence="2" type="ORF">M569_09763</name>
</gene>
<dbReference type="SMART" id="SM01205">
    <property type="entry name" value="FKS1_dom1"/>
    <property type="match status" value="1"/>
</dbReference>
<dbReference type="InterPro" id="IPR026899">
    <property type="entry name" value="FKS1-like_dom1"/>
</dbReference>
<dbReference type="PANTHER" id="PTHR12741">
    <property type="entry name" value="LYST-INTERACTING PROTEIN LIP5 DOPAMINE RESPONSIVE PROTEIN DRG-1"/>
    <property type="match status" value="1"/>
</dbReference>
<dbReference type="EMBL" id="AUSU01004479">
    <property type="protein sequence ID" value="EPS65016.1"/>
    <property type="molecule type" value="Genomic_DNA"/>
</dbReference>
<keyword evidence="3" id="KW-1185">Reference proteome</keyword>
<proteinExistence type="predicted"/>
<organism evidence="2 3">
    <name type="scientific">Genlisea aurea</name>
    <dbReference type="NCBI Taxonomy" id="192259"/>
    <lineage>
        <taxon>Eukaryota</taxon>
        <taxon>Viridiplantae</taxon>
        <taxon>Streptophyta</taxon>
        <taxon>Embryophyta</taxon>
        <taxon>Tracheophyta</taxon>
        <taxon>Spermatophyta</taxon>
        <taxon>Magnoliopsida</taxon>
        <taxon>eudicotyledons</taxon>
        <taxon>Gunneridae</taxon>
        <taxon>Pentapetalae</taxon>
        <taxon>asterids</taxon>
        <taxon>lamiids</taxon>
        <taxon>Lamiales</taxon>
        <taxon>Lentibulariaceae</taxon>
        <taxon>Genlisea</taxon>
    </lineage>
</organism>
<reference evidence="2 3" key="1">
    <citation type="journal article" date="2013" name="BMC Genomics">
        <title>The miniature genome of a carnivorous plant Genlisea aurea contains a low number of genes and short non-coding sequences.</title>
        <authorList>
            <person name="Leushkin E.V."/>
            <person name="Sutormin R.A."/>
            <person name="Nabieva E.R."/>
            <person name="Penin A.A."/>
            <person name="Kondrashov A.S."/>
            <person name="Logacheva M.D."/>
        </authorList>
    </citation>
    <scope>NUCLEOTIDE SEQUENCE [LARGE SCALE GENOMIC DNA]</scope>
</reference>
<accession>S8CJZ2</accession>
<dbReference type="AlphaFoldDB" id="S8CJZ2"/>
<evidence type="ECO:0000313" key="3">
    <source>
        <dbReference type="Proteomes" id="UP000015453"/>
    </source>
</evidence>
<dbReference type="OrthoDB" id="1880850at2759"/>
<protein>
    <recommendedName>
        <fullName evidence="1">1,3-beta-glucan synthase component FKS1-like domain-containing protein</fullName>
    </recommendedName>
</protein>